<dbReference type="Proteomes" id="UP001162992">
    <property type="component" value="Chromosome 15"/>
</dbReference>
<name>A0ACC2BFG9_DIPCM</name>
<keyword evidence="2" id="KW-1185">Reference proteome</keyword>
<accession>A0ACC2BFG9</accession>
<dbReference type="EMBL" id="CM055106">
    <property type="protein sequence ID" value="KAJ7528568.1"/>
    <property type="molecule type" value="Genomic_DNA"/>
</dbReference>
<reference evidence="2" key="1">
    <citation type="journal article" date="2024" name="Proc. Natl. Acad. Sci. U.S.A.">
        <title>Extraordinary preservation of gene collinearity over three hundred million years revealed in homosporous lycophytes.</title>
        <authorList>
            <person name="Li C."/>
            <person name="Wickell D."/>
            <person name="Kuo L.Y."/>
            <person name="Chen X."/>
            <person name="Nie B."/>
            <person name="Liao X."/>
            <person name="Peng D."/>
            <person name="Ji J."/>
            <person name="Jenkins J."/>
            <person name="Williams M."/>
            <person name="Shu S."/>
            <person name="Plott C."/>
            <person name="Barry K."/>
            <person name="Rajasekar S."/>
            <person name="Grimwood J."/>
            <person name="Han X."/>
            <person name="Sun S."/>
            <person name="Hou Z."/>
            <person name="He W."/>
            <person name="Dai G."/>
            <person name="Sun C."/>
            <person name="Schmutz J."/>
            <person name="Leebens-Mack J.H."/>
            <person name="Li F.W."/>
            <person name="Wang L."/>
        </authorList>
    </citation>
    <scope>NUCLEOTIDE SEQUENCE [LARGE SCALE GENOMIC DNA]</scope>
    <source>
        <strain evidence="2">cv. PW_Plant_1</strain>
    </source>
</reference>
<proteinExistence type="predicted"/>
<evidence type="ECO:0000313" key="2">
    <source>
        <dbReference type="Proteomes" id="UP001162992"/>
    </source>
</evidence>
<organism evidence="1 2">
    <name type="scientific">Diphasiastrum complanatum</name>
    <name type="common">Issler's clubmoss</name>
    <name type="synonym">Lycopodium complanatum</name>
    <dbReference type="NCBI Taxonomy" id="34168"/>
    <lineage>
        <taxon>Eukaryota</taxon>
        <taxon>Viridiplantae</taxon>
        <taxon>Streptophyta</taxon>
        <taxon>Embryophyta</taxon>
        <taxon>Tracheophyta</taxon>
        <taxon>Lycopodiopsida</taxon>
        <taxon>Lycopodiales</taxon>
        <taxon>Lycopodiaceae</taxon>
        <taxon>Lycopodioideae</taxon>
        <taxon>Diphasiastrum</taxon>
    </lineage>
</organism>
<gene>
    <name evidence="1" type="ORF">O6H91_15G008400</name>
</gene>
<comment type="caution">
    <text evidence="1">The sequence shown here is derived from an EMBL/GenBank/DDBJ whole genome shotgun (WGS) entry which is preliminary data.</text>
</comment>
<sequence>MANIELKLHRLDRIYHPPDVLDGVLVVTTPSNLSHQGLRLRTTGTISMQLSSRAVGVLESLYTSIKPIQLMDKIVDISAAGKLLAGKTELPFHIALDAPKSHAEYILHETYHGVYINIQYSVTAEVLRGYLQKSLSSTVEFIVEGRRGKIPLVPLAAEPVSFYITQDTQKHALLPKIRSGGFRVTGRVVTRCSLSEPLTGDLTVESCSVPISSIEIQLIRVESVAVGERMAQEKTEIQTTQLADGDICRGLTLPIYIILPRLYTCPTLSAGSFAVEFELSVIIIFDSGMSKRYRLYEPDASNQSMASETLPLRLVRQ</sequence>
<evidence type="ECO:0000313" key="1">
    <source>
        <dbReference type="EMBL" id="KAJ7528568.1"/>
    </source>
</evidence>
<protein>
    <submittedName>
        <fullName evidence="1">Uncharacterized protein</fullName>
    </submittedName>
</protein>